<keyword evidence="1" id="KW-0175">Coiled coil</keyword>
<feature type="transmembrane region" description="Helical" evidence="2">
    <location>
        <begin position="20"/>
        <end position="37"/>
    </location>
</feature>
<feature type="transmembrane region" description="Helical" evidence="2">
    <location>
        <begin position="49"/>
        <end position="73"/>
    </location>
</feature>
<reference evidence="3 4" key="1">
    <citation type="submission" date="2023-11" db="EMBL/GenBank/DDBJ databases">
        <authorList>
            <person name="Ouyang M.-Y."/>
        </authorList>
    </citation>
    <scope>NUCLEOTIDE SEQUENCE [LARGE SCALE GENOMIC DNA]</scope>
    <source>
        <strain evidence="3 4">OY6</strain>
    </source>
</reference>
<comment type="caution">
    <text evidence="3">The sequence shown here is derived from an EMBL/GenBank/DDBJ whole genome shotgun (WGS) entry which is preliminary data.</text>
</comment>
<evidence type="ECO:0000313" key="3">
    <source>
        <dbReference type="EMBL" id="MDX8126331.1"/>
    </source>
</evidence>
<sequence>MTNLDKSTKSDSSNINTKWFVVFICSIVSVVIGGYFFNFNDQLSDRNEVWGTFGDYVGGILNPVIAAFAFYLISKTYELQKRELEATRSLLEVSTDAQKQQIKLAALTVLLNSNLMRIDMLRSERLLFLERKISVLPRTLLDHKQSSNQEDNRKDGVELLKNSRRPQARLENIENEIKSLTDKNIELEGQIERFLKEKIQ</sequence>
<dbReference type="Proteomes" id="UP001284537">
    <property type="component" value="Unassembled WGS sequence"/>
</dbReference>
<keyword evidence="2" id="KW-0812">Transmembrane</keyword>
<evidence type="ECO:0000256" key="2">
    <source>
        <dbReference type="SAM" id="Phobius"/>
    </source>
</evidence>
<evidence type="ECO:0000313" key="4">
    <source>
        <dbReference type="Proteomes" id="UP001284537"/>
    </source>
</evidence>
<evidence type="ECO:0000256" key="1">
    <source>
        <dbReference type="SAM" id="Coils"/>
    </source>
</evidence>
<gene>
    <name evidence="3" type="ORF">QLH52_03490</name>
</gene>
<name>A0ABU4UA78_9GAMM</name>
<accession>A0ABU4UA78</accession>
<keyword evidence="4" id="KW-1185">Reference proteome</keyword>
<protein>
    <submittedName>
        <fullName evidence="3">Uncharacterized protein</fullName>
    </submittedName>
</protein>
<dbReference type="EMBL" id="JAXARY010000002">
    <property type="protein sequence ID" value="MDX8126331.1"/>
    <property type="molecule type" value="Genomic_DNA"/>
</dbReference>
<keyword evidence="2" id="KW-1133">Transmembrane helix</keyword>
<dbReference type="RefSeq" id="WP_319960542.1">
    <property type="nucleotide sequence ID" value="NZ_JAXARY010000002.1"/>
</dbReference>
<proteinExistence type="predicted"/>
<feature type="coiled-coil region" evidence="1">
    <location>
        <begin position="170"/>
        <end position="197"/>
    </location>
</feature>
<organism evidence="3 4">
    <name type="scientific">Methylomonas defluvii</name>
    <dbReference type="NCBI Taxonomy" id="3045149"/>
    <lineage>
        <taxon>Bacteria</taxon>
        <taxon>Pseudomonadati</taxon>
        <taxon>Pseudomonadota</taxon>
        <taxon>Gammaproteobacteria</taxon>
        <taxon>Methylococcales</taxon>
        <taxon>Methylococcaceae</taxon>
        <taxon>Methylomonas</taxon>
    </lineage>
</organism>
<keyword evidence="2" id="KW-0472">Membrane</keyword>